<dbReference type="PANTHER" id="PTHR20857:SF23">
    <property type="entry name" value="THIAMINE BIOSYNTHETIC BIFUNCTIONAL ENZYME"/>
    <property type="match status" value="1"/>
</dbReference>
<feature type="domain" description="Thiamine phosphate synthase/TenI" evidence="12">
    <location>
        <begin position="7"/>
        <end position="187"/>
    </location>
</feature>
<comment type="cofactor">
    <cofactor evidence="9">
        <name>Mg(2+)</name>
        <dbReference type="ChEBI" id="CHEBI:18420"/>
    </cofactor>
    <text evidence="9">Binds 1 Mg(2+) ion per subunit.</text>
</comment>
<evidence type="ECO:0000256" key="2">
    <source>
        <dbReference type="ARBA" id="ARBA00022679"/>
    </source>
</evidence>
<evidence type="ECO:0000256" key="1">
    <source>
        <dbReference type="ARBA" id="ARBA00005165"/>
    </source>
</evidence>
<feature type="binding site" evidence="9">
    <location>
        <begin position="134"/>
        <end position="136"/>
    </location>
    <ligand>
        <name>2-[(2R,5Z)-2-carboxy-4-methylthiazol-5(2H)-ylidene]ethyl phosphate</name>
        <dbReference type="ChEBI" id="CHEBI:62899"/>
    </ligand>
</feature>
<dbReference type="SUPFAM" id="SSF51391">
    <property type="entry name" value="Thiamin phosphate synthase"/>
    <property type="match status" value="1"/>
</dbReference>
<evidence type="ECO:0000256" key="5">
    <source>
        <dbReference type="ARBA" id="ARBA00022977"/>
    </source>
</evidence>
<dbReference type="Proteomes" id="UP000806542">
    <property type="component" value="Unassembled WGS sequence"/>
</dbReference>
<evidence type="ECO:0000259" key="12">
    <source>
        <dbReference type="Pfam" id="PF02581"/>
    </source>
</evidence>
<feature type="binding site" evidence="9">
    <location>
        <position position="89"/>
    </location>
    <ligand>
        <name>Mg(2+)</name>
        <dbReference type="ChEBI" id="CHEBI:18420"/>
    </ligand>
</feature>
<feature type="binding site" evidence="9">
    <location>
        <position position="164"/>
    </location>
    <ligand>
        <name>2-[(2R,5Z)-2-carboxy-4-methylthiazol-5(2H)-ylidene]ethyl phosphate</name>
        <dbReference type="ChEBI" id="CHEBI:62899"/>
    </ligand>
</feature>
<keyword evidence="2 9" id="KW-0808">Transferase</keyword>
<dbReference type="GO" id="GO:0000287">
    <property type="term" value="F:magnesium ion binding"/>
    <property type="evidence" value="ECO:0007669"/>
    <property type="project" value="UniProtKB-UniRule"/>
</dbReference>
<comment type="pathway">
    <text evidence="1 9 11">Cofactor biosynthesis; thiamine diphosphate biosynthesis; thiamine phosphate from 4-amino-2-methyl-5-diphosphomethylpyrimidine and 4-methyl-5-(2-phosphoethyl)-thiazole: step 1/1.</text>
</comment>
<reference evidence="13" key="1">
    <citation type="submission" date="2020-10" db="EMBL/GenBank/DDBJ databases">
        <title>ChiBAC.</title>
        <authorList>
            <person name="Zenner C."/>
            <person name="Hitch T.C.A."/>
            <person name="Clavel T."/>
        </authorList>
    </citation>
    <scope>NUCLEOTIDE SEQUENCE</scope>
    <source>
        <strain evidence="13">DSM 107454</strain>
    </source>
</reference>
<comment type="catalytic activity">
    <reaction evidence="6 9 10">
        <text>4-methyl-5-(2-phosphooxyethyl)-thiazole + 4-amino-2-methyl-5-(diphosphooxymethyl)pyrimidine + H(+) = thiamine phosphate + diphosphate</text>
        <dbReference type="Rhea" id="RHEA:22328"/>
        <dbReference type="ChEBI" id="CHEBI:15378"/>
        <dbReference type="ChEBI" id="CHEBI:33019"/>
        <dbReference type="ChEBI" id="CHEBI:37575"/>
        <dbReference type="ChEBI" id="CHEBI:57841"/>
        <dbReference type="ChEBI" id="CHEBI:58296"/>
        <dbReference type="EC" id="2.5.1.3"/>
    </reaction>
</comment>
<feature type="binding site" evidence="9">
    <location>
        <begin position="37"/>
        <end position="41"/>
    </location>
    <ligand>
        <name>4-amino-2-methyl-5-(diphosphooxymethyl)pyrimidine</name>
        <dbReference type="ChEBI" id="CHEBI:57841"/>
    </ligand>
</feature>
<evidence type="ECO:0000256" key="7">
    <source>
        <dbReference type="ARBA" id="ARBA00047851"/>
    </source>
</evidence>
<keyword evidence="3 9" id="KW-0479">Metal-binding</keyword>
<dbReference type="CDD" id="cd00564">
    <property type="entry name" value="TMP_TenI"/>
    <property type="match status" value="1"/>
</dbReference>
<organism evidence="13 14">
    <name type="scientific">Ructibacterium gallinarum</name>
    <dbReference type="NCBI Taxonomy" id="2779355"/>
    <lineage>
        <taxon>Bacteria</taxon>
        <taxon>Bacillati</taxon>
        <taxon>Bacillota</taxon>
        <taxon>Clostridia</taxon>
        <taxon>Eubacteriales</taxon>
        <taxon>Oscillospiraceae</taxon>
        <taxon>Ructibacterium</taxon>
    </lineage>
</organism>
<comment type="catalytic activity">
    <reaction evidence="8 9 10">
        <text>2-[(2R,5Z)-2-carboxy-4-methylthiazol-5(2H)-ylidene]ethyl phosphate + 4-amino-2-methyl-5-(diphosphooxymethyl)pyrimidine + 2 H(+) = thiamine phosphate + CO2 + diphosphate</text>
        <dbReference type="Rhea" id="RHEA:47844"/>
        <dbReference type="ChEBI" id="CHEBI:15378"/>
        <dbReference type="ChEBI" id="CHEBI:16526"/>
        <dbReference type="ChEBI" id="CHEBI:33019"/>
        <dbReference type="ChEBI" id="CHEBI:37575"/>
        <dbReference type="ChEBI" id="CHEBI:57841"/>
        <dbReference type="ChEBI" id="CHEBI:62899"/>
        <dbReference type="EC" id="2.5.1.3"/>
    </reaction>
</comment>
<accession>A0A9D5LWA1</accession>
<dbReference type="HAMAP" id="MF_00097">
    <property type="entry name" value="TMP_synthase"/>
    <property type="match status" value="1"/>
</dbReference>
<dbReference type="EC" id="2.5.1.3" evidence="9"/>
<comment type="similarity">
    <text evidence="9 10">Belongs to the thiamine-phosphate synthase family.</text>
</comment>
<feature type="binding site" evidence="9">
    <location>
        <position position="137"/>
    </location>
    <ligand>
        <name>4-amino-2-methyl-5-(diphosphooxymethyl)pyrimidine</name>
        <dbReference type="ChEBI" id="CHEBI:57841"/>
    </ligand>
</feature>
<protein>
    <recommendedName>
        <fullName evidence="9">Thiamine-phosphate synthase</fullName>
        <shortName evidence="9">TP synthase</shortName>
        <shortName evidence="9">TPS</shortName>
        <ecNumber evidence="9">2.5.1.3</ecNumber>
    </recommendedName>
    <alternativeName>
        <fullName evidence="9">Thiamine-phosphate pyrophosphorylase</fullName>
        <shortName evidence="9">TMP pyrophosphorylase</shortName>
        <shortName evidence="9">TMP-PPase</shortName>
    </alternativeName>
</protein>
<dbReference type="EMBL" id="JADCKB010000001">
    <property type="protein sequence ID" value="MBE5038851.1"/>
    <property type="molecule type" value="Genomic_DNA"/>
</dbReference>
<dbReference type="RefSeq" id="WP_226391419.1">
    <property type="nucleotide sequence ID" value="NZ_JADCKB010000001.1"/>
</dbReference>
<feature type="binding site" evidence="9">
    <location>
        <position position="108"/>
    </location>
    <ligand>
        <name>4-amino-2-methyl-5-(diphosphooxymethyl)pyrimidine</name>
        <dbReference type="ChEBI" id="CHEBI:57841"/>
    </ligand>
</feature>
<dbReference type="GO" id="GO:0004789">
    <property type="term" value="F:thiamine-phosphate diphosphorylase activity"/>
    <property type="evidence" value="ECO:0007669"/>
    <property type="project" value="UniProtKB-UniRule"/>
</dbReference>
<evidence type="ECO:0000256" key="11">
    <source>
        <dbReference type="RuleBase" id="RU004253"/>
    </source>
</evidence>
<gene>
    <name evidence="9" type="primary">thiE</name>
    <name evidence="13" type="ORF">INF28_00020</name>
</gene>
<comment type="catalytic activity">
    <reaction evidence="7 9 10">
        <text>2-(2-carboxy-4-methylthiazol-5-yl)ethyl phosphate + 4-amino-2-methyl-5-(diphosphooxymethyl)pyrimidine + 2 H(+) = thiamine phosphate + CO2 + diphosphate</text>
        <dbReference type="Rhea" id="RHEA:47848"/>
        <dbReference type="ChEBI" id="CHEBI:15378"/>
        <dbReference type="ChEBI" id="CHEBI:16526"/>
        <dbReference type="ChEBI" id="CHEBI:33019"/>
        <dbReference type="ChEBI" id="CHEBI:37575"/>
        <dbReference type="ChEBI" id="CHEBI:57841"/>
        <dbReference type="ChEBI" id="CHEBI:62890"/>
        <dbReference type="EC" id="2.5.1.3"/>
    </reaction>
</comment>
<evidence type="ECO:0000256" key="9">
    <source>
        <dbReference type="HAMAP-Rule" id="MF_00097"/>
    </source>
</evidence>
<name>A0A9D5LWA1_9FIRM</name>
<dbReference type="InterPro" id="IPR036206">
    <property type="entry name" value="ThiamineP_synth_sf"/>
</dbReference>
<comment type="caution">
    <text evidence="13">The sequence shown here is derived from an EMBL/GenBank/DDBJ whole genome shotgun (WGS) entry which is preliminary data.</text>
</comment>
<keyword evidence="5 9" id="KW-0784">Thiamine biosynthesis</keyword>
<evidence type="ECO:0000256" key="6">
    <source>
        <dbReference type="ARBA" id="ARBA00047334"/>
    </source>
</evidence>
<keyword evidence="14" id="KW-1185">Reference proteome</keyword>
<comment type="function">
    <text evidence="9">Condenses 4-methyl-5-(beta-hydroxyethyl)thiazole monophosphate (THZ-P) and 2-methyl-4-amino-5-hydroxymethyl pyrimidine pyrophosphate (HMP-PP) to form thiamine monophosphate (TMP).</text>
</comment>
<dbReference type="InterPro" id="IPR013785">
    <property type="entry name" value="Aldolase_TIM"/>
</dbReference>
<evidence type="ECO:0000256" key="4">
    <source>
        <dbReference type="ARBA" id="ARBA00022842"/>
    </source>
</evidence>
<dbReference type="InterPro" id="IPR022998">
    <property type="entry name" value="ThiamineP_synth_TenI"/>
</dbReference>
<keyword evidence="4 9" id="KW-0460">Magnesium</keyword>
<dbReference type="GO" id="GO:0009229">
    <property type="term" value="P:thiamine diphosphate biosynthetic process"/>
    <property type="evidence" value="ECO:0007669"/>
    <property type="project" value="UniProtKB-UniRule"/>
</dbReference>
<evidence type="ECO:0000256" key="10">
    <source>
        <dbReference type="RuleBase" id="RU003826"/>
    </source>
</evidence>
<dbReference type="AlphaFoldDB" id="A0A9D5LWA1"/>
<evidence type="ECO:0000256" key="8">
    <source>
        <dbReference type="ARBA" id="ARBA00047883"/>
    </source>
</evidence>
<dbReference type="PANTHER" id="PTHR20857">
    <property type="entry name" value="THIAMINE-PHOSPHATE PYROPHOSPHORYLASE"/>
    <property type="match status" value="1"/>
</dbReference>
<sequence length="207" mass="22280">MANCYELYLVTDTDLCSREKLTETVEKAILGGVTLVQLREKDISSRAFYEEALALKKITEYYHVPLIINDRLDIMLAVEADGLHIGQSDIPAAVARRIMGENKILGLSAGNLEEARKAKADGADYIGVGAVFPTSTKKDAVWIGKKALREIKTQTTIPIVGIGGINAENIGQIYGSGIDGIAVVSAIMASKDPRSAAAALKEKVKYL</sequence>
<dbReference type="GO" id="GO:0005737">
    <property type="term" value="C:cytoplasm"/>
    <property type="evidence" value="ECO:0007669"/>
    <property type="project" value="TreeGrafter"/>
</dbReference>
<evidence type="ECO:0000256" key="3">
    <source>
        <dbReference type="ARBA" id="ARBA00022723"/>
    </source>
</evidence>
<dbReference type="GO" id="GO:0009228">
    <property type="term" value="P:thiamine biosynthetic process"/>
    <property type="evidence" value="ECO:0007669"/>
    <property type="project" value="UniProtKB-KW"/>
</dbReference>
<dbReference type="NCBIfam" id="TIGR00693">
    <property type="entry name" value="thiE"/>
    <property type="match status" value="1"/>
</dbReference>
<evidence type="ECO:0000313" key="14">
    <source>
        <dbReference type="Proteomes" id="UP000806542"/>
    </source>
</evidence>
<dbReference type="InterPro" id="IPR034291">
    <property type="entry name" value="TMP_synthase"/>
</dbReference>
<feature type="binding site" evidence="9">
    <location>
        <begin position="184"/>
        <end position="185"/>
    </location>
    <ligand>
        <name>2-[(2R,5Z)-2-carboxy-4-methylthiazol-5(2H)-ylidene]ethyl phosphate</name>
        <dbReference type="ChEBI" id="CHEBI:62899"/>
    </ligand>
</feature>
<dbReference type="FunFam" id="3.20.20.70:FF:000096">
    <property type="entry name" value="Thiamine-phosphate synthase"/>
    <property type="match status" value="1"/>
</dbReference>
<feature type="binding site" evidence="9">
    <location>
        <position position="70"/>
    </location>
    <ligand>
        <name>Mg(2+)</name>
        <dbReference type="ChEBI" id="CHEBI:18420"/>
    </ligand>
</feature>
<dbReference type="Pfam" id="PF02581">
    <property type="entry name" value="TMP-TENI"/>
    <property type="match status" value="1"/>
</dbReference>
<proteinExistence type="inferred from homology"/>
<evidence type="ECO:0000313" key="13">
    <source>
        <dbReference type="EMBL" id="MBE5038851.1"/>
    </source>
</evidence>
<dbReference type="Gene3D" id="3.20.20.70">
    <property type="entry name" value="Aldolase class I"/>
    <property type="match status" value="1"/>
</dbReference>
<feature type="binding site" evidence="9">
    <location>
        <position position="69"/>
    </location>
    <ligand>
        <name>4-amino-2-methyl-5-(diphosphooxymethyl)pyrimidine</name>
        <dbReference type="ChEBI" id="CHEBI:57841"/>
    </ligand>
</feature>